<evidence type="ECO:0000313" key="3">
    <source>
        <dbReference type="Proteomes" id="UP000034805"/>
    </source>
</evidence>
<dbReference type="GO" id="GO:0004653">
    <property type="term" value="F:polypeptide N-acetylgalactosaminyltransferase activity"/>
    <property type="evidence" value="ECO:0007669"/>
    <property type="project" value="TreeGrafter"/>
</dbReference>
<proteinExistence type="predicted"/>
<comment type="caution">
    <text evidence="2">The sequence shown here is derived from an EMBL/GenBank/DDBJ whole genome shotgun (WGS) entry which is preliminary data.</text>
</comment>
<dbReference type="PANTHER" id="PTHR11675:SF50">
    <property type="entry name" value="POLYPEPTIDE N-ACETYLGALACTOSAMINYLTRANSFERASE 8-RELATED"/>
    <property type="match status" value="1"/>
</dbReference>
<name>A0A0N8JVB6_SCLFO</name>
<dbReference type="PANTHER" id="PTHR11675">
    <property type="entry name" value="N-ACETYLGALACTOSAMINYLTRANSFERASE"/>
    <property type="match status" value="1"/>
</dbReference>
<organism evidence="2 3">
    <name type="scientific">Scleropages formosus</name>
    <name type="common">Asian bonytongue</name>
    <name type="synonym">Osteoglossum formosum</name>
    <dbReference type="NCBI Taxonomy" id="113540"/>
    <lineage>
        <taxon>Eukaryota</taxon>
        <taxon>Metazoa</taxon>
        <taxon>Chordata</taxon>
        <taxon>Craniata</taxon>
        <taxon>Vertebrata</taxon>
        <taxon>Euteleostomi</taxon>
        <taxon>Actinopterygii</taxon>
        <taxon>Neopterygii</taxon>
        <taxon>Teleostei</taxon>
        <taxon>Osteoglossocephala</taxon>
        <taxon>Osteoglossomorpha</taxon>
        <taxon>Osteoglossiformes</taxon>
        <taxon>Osteoglossidae</taxon>
        <taxon>Scleropages</taxon>
    </lineage>
</organism>
<dbReference type="GO" id="GO:0006493">
    <property type="term" value="P:protein O-linked glycosylation"/>
    <property type="evidence" value="ECO:0007669"/>
    <property type="project" value="TreeGrafter"/>
</dbReference>
<gene>
    <name evidence="2" type="ORF">Z043_124571</name>
</gene>
<reference evidence="2 3" key="1">
    <citation type="submission" date="2015-08" db="EMBL/GenBank/DDBJ databases">
        <title>The genome of the Asian arowana (Scleropages formosus).</title>
        <authorList>
            <person name="Tan M.H."/>
            <person name="Gan H.M."/>
            <person name="Croft L.J."/>
            <person name="Austin C.M."/>
        </authorList>
    </citation>
    <scope>NUCLEOTIDE SEQUENCE [LARGE SCALE GENOMIC DNA]</scope>
    <source>
        <strain evidence="2">Aro1</strain>
    </source>
</reference>
<keyword evidence="1" id="KW-1015">Disulfide bond</keyword>
<dbReference type="EMBL" id="JARO02015731">
    <property type="protein sequence ID" value="KPP57681.1"/>
    <property type="molecule type" value="Genomic_DNA"/>
</dbReference>
<dbReference type="Proteomes" id="UP000034805">
    <property type="component" value="Unassembled WGS sequence"/>
</dbReference>
<sequence length="365" mass="41830">MGKILFKILKINRMRFNKCLTLQIMRLWIDGLKQPLGKRHQVKSKERDSSTDRGNQKKAQALFEQSDNNVYLSDRPPLGRQLNDRCHARYSADTADVVAILDAHIEGGATVGPDQSKLDHVVSPMFDKVKCYNLSVVPCLPGSHVFDLALWCMYESFWPEWYKKNDPLLPLKSWSLMGILDTDRKLLGETGVLDGEMKVWLCGGTINVVPCSKVAHTERAHKPYQHDLSITMKRNVLRVAKICMDQYKKTINIAWNLPLKDHDIDIGDVSKIKKLREKLNSCIALFPPLSNYPKLKDMGANLCMDQGPVPDHEPVAFVCYYYSSQHTYYRTNGELYLGGIKTHKYDNNRCLGVQKKDMALHWDFK</sequence>
<evidence type="ECO:0000313" key="2">
    <source>
        <dbReference type="EMBL" id="KPP57681.1"/>
    </source>
</evidence>
<dbReference type="GO" id="GO:0005794">
    <property type="term" value="C:Golgi apparatus"/>
    <property type="evidence" value="ECO:0007669"/>
    <property type="project" value="TreeGrafter"/>
</dbReference>
<accession>A0A0N8JVB6</accession>
<dbReference type="InterPro" id="IPR029044">
    <property type="entry name" value="Nucleotide-diphossugar_trans"/>
</dbReference>
<dbReference type="Gene3D" id="3.90.550.10">
    <property type="entry name" value="Spore Coat Polysaccharide Biosynthesis Protein SpsA, Chain A"/>
    <property type="match status" value="1"/>
</dbReference>
<protein>
    <submittedName>
        <fullName evidence="2">Uncharacterized protein</fullName>
    </submittedName>
</protein>
<dbReference type="AlphaFoldDB" id="A0A0N8JVB6"/>
<evidence type="ECO:0000256" key="1">
    <source>
        <dbReference type="ARBA" id="ARBA00023157"/>
    </source>
</evidence>